<dbReference type="Proteomes" id="UP000001798">
    <property type="component" value="Chromosome 8"/>
</dbReference>
<dbReference type="InterPro" id="IPR036249">
    <property type="entry name" value="Thioredoxin-like_sf"/>
</dbReference>
<evidence type="ECO:0000313" key="3">
    <source>
        <dbReference type="Proteomes" id="UP000001798"/>
    </source>
</evidence>
<reference evidence="2 3" key="1">
    <citation type="journal article" date="2011" name="PLoS Genet.">
        <title>Genomic analysis of the necrotrophic fungal pathogens Sclerotinia sclerotiorum and Botrytis cinerea.</title>
        <authorList>
            <person name="Amselem J."/>
            <person name="Cuomo C.A."/>
            <person name="van Kan J.A."/>
            <person name="Viaud M."/>
            <person name="Benito E.P."/>
            <person name="Couloux A."/>
            <person name="Coutinho P.M."/>
            <person name="de Vries R.P."/>
            <person name="Dyer P.S."/>
            <person name="Fillinger S."/>
            <person name="Fournier E."/>
            <person name="Gout L."/>
            <person name="Hahn M."/>
            <person name="Kohn L."/>
            <person name="Lapalu N."/>
            <person name="Plummer K.M."/>
            <person name="Pradier J.M."/>
            <person name="Quevillon E."/>
            <person name="Sharon A."/>
            <person name="Simon A."/>
            <person name="ten Have A."/>
            <person name="Tudzynski B."/>
            <person name="Tudzynski P."/>
            <person name="Wincker P."/>
            <person name="Andrew M."/>
            <person name="Anthouard V."/>
            <person name="Beever R.E."/>
            <person name="Beffa R."/>
            <person name="Benoit I."/>
            <person name="Bouzid O."/>
            <person name="Brault B."/>
            <person name="Chen Z."/>
            <person name="Choquer M."/>
            <person name="Collemare J."/>
            <person name="Cotton P."/>
            <person name="Danchin E.G."/>
            <person name="Da Silva C."/>
            <person name="Gautier A."/>
            <person name="Giraud C."/>
            <person name="Giraud T."/>
            <person name="Gonzalez C."/>
            <person name="Grossetete S."/>
            <person name="Guldener U."/>
            <person name="Henrissat B."/>
            <person name="Howlett B.J."/>
            <person name="Kodira C."/>
            <person name="Kretschmer M."/>
            <person name="Lappartient A."/>
            <person name="Leroch M."/>
            <person name="Levis C."/>
            <person name="Mauceli E."/>
            <person name="Neuveglise C."/>
            <person name="Oeser B."/>
            <person name="Pearson M."/>
            <person name="Poulain J."/>
            <person name="Poussereau N."/>
            <person name="Quesneville H."/>
            <person name="Rascle C."/>
            <person name="Schumacher J."/>
            <person name="Segurens B."/>
            <person name="Sexton A."/>
            <person name="Silva E."/>
            <person name="Sirven C."/>
            <person name="Soanes D.M."/>
            <person name="Talbot N.J."/>
            <person name="Templeton M."/>
            <person name="Yandava C."/>
            <person name="Yarden O."/>
            <person name="Zeng Q."/>
            <person name="Rollins J.A."/>
            <person name="Lebrun M.H."/>
            <person name="Dickman M."/>
        </authorList>
    </citation>
    <scope>NUCLEOTIDE SEQUENCE [LARGE SCALE GENOMIC DNA]</scope>
    <source>
        <strain evidence="2 3">B05.10</strain>
    </source>
</reference>
<gene>
    <name evidence="2" type="ORF">BCIN_08g04600</name>
</gene>
<dbReference type="Pfam" id="PF01323">
    <property type="entry name" value="DSBA"/>
    <property type="match status" value="1"/>
</dbReference>
<dbReference type="RefSeq" id="XP_001552325.2">
    <property type="nucleotide sequence ID" value="XM_001552275.2"/>
</dbReference>
<dbReference type="Gene3D" id="3.40.30.10">
    <property type="entry name" value="Glutaredoxin"/>
    <property type="match status" value="1"/>
</dbReference>
<accession>A0A384JQQ3</accession>
<dbReference type="VEuPathDB" id="FungiDB:Bcin08g04600"/>
<proteinExistence type="predicted"/>
<keyword evidence="3" id="KW-1185">Reference proteome</keyword>
<dbReference type="PANTHER" id="PTHR13887:SF41">
    <property type="entry name" value="THIOREDOXIN SUPERFAMILY PROTEIN"/>
    <property type="match status" value="1"/>
</dbReference>
<reference evidence="2 3" key="3">
    <citation type="journal article" date="2017" name="Mol. Plant Pathol.">
        <title>A gapless genome sequence of the fungus Botrytis cinerea.</title>
        <authorList>
            <person name="Van Kan J.A."/>
            <person name="Stassen J.H."/>
            <person name="Mosbach A."/>
            <person name="Van Der Lee T.A."/>
            <person name="Faino L."/>
            <person name="Farmer A.D."/>
            <person name="Papasotiriou D.G."/>
            <person name="Zhou S."/>
            <person name="Seidl M.F."/>
            <person name="Cottam E."/>
            <person name="Edel D."/>
            <person name="Hahn M."/>
            <person name="Schwartz D.C."/>
            <person name="Dietrich R.A."/>
            <person name="Widdison S."/>
            <person name="Scalliet G."/>
        </authorList>
    </citation>
    <scope>NUCLEOTIDE SEQUENCE [LARGE SCALE GENOMIC DNA]</scope>
    <source>
        <strain evidence="2 3">B05.10</strain>
    </source>
</reference>
<dbReference type="KEGG" id="bfu:BCIN_08g04600"/>
<organism evidence="2 3">
    <name type="scientific">Botryotinia fuckeliana (strain B05.10)</name>
    <name type="common">Noble rot fungus</name>
    <name type="synonym">Botrytis cinerea</name>
    <dbReference type="NCBI Taxonomy" id="332648"/>
    <lineage>
        <taxon>Eukaryota</taxon>
        <taxon>Fungi</taxon>
        <taxon>Dikarya</taxon>
        <taxon>Ascomycota</taxon>
        <taxon>Pezizomycotina</taxon>
        <taxon>Leotiomycetes</taxon>
        <taxon>Helotiales</taxon>
        <taxon>Sclerotiniaceae</taxon>
        <taxon>Botrytis</taxon>
    </lineage>
</organism>
<dbReference type="GeneID" id="5432874"/>
<dbReference type="CDD" id="cd03024">
    <property type="entry name" value="DsbA_FrnE"/>
    <property type="match status" value="1"/>
</dbReference>
<reference evidence="2 3" key="2">
    <citation type="journal article" date="2012" name="Eukaryot. Cell">
        <title>Genome update of Botrytis cinerea strains B05.10 and T4.</title>
        <authorList>
            <person name="Staats M."/>
            <person name="van Kan J.A."/>
        </authorList>
    </citation>
    <scope>NUCLEOTIDE SEQUENCE [LARGE SCALE GENOMIC DNA]</scope>
    <source>
        <strain evidence="2 3">B05.10</strain>
    </source>
</reference>
<dbReference type="GO" id="GO:0016491">
    <property type="term" value="F:oxidoreductase activity"/>
    <property type="evidence" value="ECO:0007669"/>
    <property type="project" value="InterPro"/>
</dbReference>
<dbReference type="EMBL" id="CP009812">
    <property type="protein sequence ID" value="ATZ52832.1"/>
    <property type="molecule type" value="Genomic_DNA"/>
</dbReference>
<dbReference type="InterPro" id="IPR001853">
    <property type="entry name" value="DSBA-like_thioredoxin_dom"/>
</dbReference>
<evidence type="ECO:0000259" key="1">
    <source>
        <dbReference type="Pfam" id="PF01323"/>
    </source>
</evidence>
<name>A0A384JQQ3_BOTFB</name>
<protein>
    <recommendedName>
        <fullName evidence="1">DSBA-like thioredoxin domain-containing protein</fullName>
    </recommendedName>
</protein>
<dbReference type="PANTHER" id="PTHR13887">
    <property type="entry name" value="GLUTATHIONE S-TRANSFERASE KAPPA"/>
    <property type="match status" value="1"/>
</dbReference>
<feature type="domain" description="DSBA-like thioredoxin" evidence="1">
    <location>
        <begin position="14"/>
        <end position="214"/>
    </location>
</feature>
<dbReference type="SUPFAM" id="SSF52833">
    <property type="entry name" value="Thioredoxin-like"/>
    <property type="match status" value="1"/>
</dbReference>
<dbReference type="AlphaFoldDB" id="A0A384JQQ3"/>
<evidence type="ECO:0000313" key="2">
    <source>
        <dbReference type="EMBL" id="ATZ52832.1"/>
    </source>
</evidence>
<dbReference type="OrthoDB" id="1930760at2759"/>
<sequence>MFKATLPRMTKFDIEIVSDTVCPWCYVGKQKLEQGITAYKQRNPDSNDTFSITWHPFYLAPDAPKTGVDKRAYLVARLGEQRLAAADSRLSQLGRDVGINFKFGGKTGASRTSHRLIQLGKTKSPAMQTKVVESLFKSYFEEEGDITSHEVLRNAGVRAGLDEKEVTEWLESEKGGAEVDREVEEARRNSISGVPNFTIQGKYEVGGAQDSAVFLRLFEKIKGMEESSKA</sequence>